<organism evidence="1">
    <name type="scientific">marine sediment metagenome</name>
    <dbReference type="NCBI Taxonomy" id="412755"/>
    <lineage>
        <taxon>unclassified sequences</taxon>
        <taxon>metagenomes</taxon>
        <taxon>ecological metagenomes</taxon>
    </lineage>
</organism>
<sequence>GFRLGTKEGRKVGRSVLEAESTALKYGDLHCIGDICFTPNGIVVKIPPDADPKCAELTAKSILGGQRVKFELEGRADQELEKAKEIAKAKPKKPK</sequence>
<comment type="caution">
    <text evidence="1">The sequence shown here is derived from an EMBL/GenBank/DDBJ whole genome shotgun (WGS) entry which is preliminary data.</text>
</comment>
<feature type="non-terminal residue" evidence="1">
    <location>
        <position position="1"/>
    </location>
</feature>
<gene>
    <name evidence="1" type="ORF">S06H3_02338</name>
</gene>
<reference evidence="1" key="1">
    <citation type="journal article" date="2014" name="Front. Microbiol.">
        <title>High frequency of phylogenetically diverse reductive dehalogenase-homologous genes in deep subseafloor sedimentary metagenomes.</title>
        <authorList>
            <person name="Kawai M."/>
            <person name="Futagami T."/>
            <person name="Toyoda A."/>
            <person name="Takaki Y."/>
            <person name="Nishi S."/>
            <person name="Hori S."/>
            <person name="Arai W."/>
            <person name="Tsubouchi T."/>
            <person name="Morono Y."/>
            <person name="Uchiyama I."/>
            <person name="Ito T."/>
            <person name="Fujiyama A."/>
            <person name="Inagaki F."/>
            <person name="Takami H."/>
        </authorList>
    </citation>
    <scope>NUCLEOTIDE SEQUENCE</scope>
    <source>
        <strain evidence="1">Expedition CK06-06</strain>
    </source>
</reference>
<protein>
    <submittedName>
        <fullName evidence="1">Uncharacterized protein</fullName>
    </submittedName>
</protein>
<accession>X1K3R9</accession>
<evidence type="ECO:0000313" key="1">
    <source>
        <dbReference type="EMBL" id="GAI01188.1"/>
    </source>
</evidence>
<name>X1K3R9_9ZZZZ</name>
<proteinExistence type="predicted"/>
<dbReference type="AlphaFoldDB" id="X1K3R9"/>
<dbReference type="EMBL" id="BARV01000674">
    <property type="protein sequence ID" value="GAI01188.1"/>
    <property type="molecule type" value="Genomic_DNA"/>
</dbReference>